<name>A0A4R6IJ61_9SPHI</name>
<organism evidence="3 4">
    <name type="scientific">Pedobacter duraquae</name>
    <dbReference type="NCBI Taxonomy" id="425511"/>
    <lineage>
        <taxon>Bacteria</taxon>
        <taxon>Pseudomonadati</taxon>
        <taxon>Bacteroidota</taxon>
        <taxon>Sphingobacteriia</taxon>
        <taxon>Sphingobacteriales</taxon>
        <taxon>Sphingobacteriaceae</taxon>
        <taxon>Pedobacter</taxon>
    </lineage>
</organism>
<dbReference type="InterPro" id="IPR036291">
    <property type="entry name" value="NAD(P)-bd_dom_sf"/>
</dbReference>
<dbReference type="OrthoDB" id="9803010at2"/>
<dbReference type="SUPFAM" id="SSF51735">
    <property type="entry name" value="NAD(P)-binding Rossmann-fold domains"/>
    <property type="match status" value="1"/>
</dbReference>
<dbReference type="EMBL" id="SNWM01000003">
    <property type="protein sequence ID" value="TDO21965.1"/>
    <property type="molecule type" value="Genomic_DNA"/>
</dbReference>
<keyword evidence="4" id="KW-1185">Reference proteome</keyword>
<comment type="caution">
    <text evidence="3">The sequence shown here is derived from an EMBL/GenBank/DDBJ whole genome shotgun (WGS) entry which is preliminary data.</text>
</comment>
<dbReference type="AlphaFoldDB" id="A0A4R6IJ61"/>
<accession>A0A4R6IJ61</accession>
<evidence type="ECO:0000313" key="4">
    <source>
        <dbReference type="Proteomes" id="UP000295499"/>
    </source>
</evidence>
<comment type="similarity">
    <text evidence="1">Belongs to the NAD(P)-dependent epimerase/dehydratase family.</text>
</comment>
<evidence type="ECO:0000313" key="3">
    <source>
        <dbReference type="EMBL" id="TDO21965.1"/>
    </source>
</evidence>
<dbReference type="Pfam" id="PF01370">
    <property type="entry name" value="Epimerase"/>
    <property type="match status" value="1"/>
</dbReference>
<evidence type="ECO:0000259" key="2">
    <source>
        <dbReference type="Pfam" id="PF01370"/>
    </source>
</evidence>
<proteinExistence type="inferred from homology"/>
<reference evidence="3 4" key="1">
    <citation type="submission" date="2019-03" db="EMBL/GenBank/DDBJ databases">
        <title>Genomic Encyclopedia of Archaeal and Bacterial Type Strains, Phase II (KMG-II): from individual species to whole genera.</title>
        <authorList>
            <person name="Goeker M."/>
        </authorList>
    </citation>
    <scope>NUCLEOTIDE SEQUENCE [LARGE SCALE GENOMIC DNA]</scope>
    <source>
        <strain evidence="3 4">DSM 19034</strain>
    </source>
</reference>
<protein>
    <submittedName>
        <fullName evidence="3">Nucleoside-diphosphate-sugar epimerase</fullName>
    </submittedName>
</protein>
<dbReference type="Proteomes" id="UP000295499">
    <property type="component" value="Unassembled WGS sequence"/>
</dbReference>
<sequence>MLKVIITGITGFLGSHIAERALAENIIVIGLKRKSSSIWRCEHFKERVDWVNIEDGYEDILVRKSADILIHAAWMGVEAKDRDNWVEQTKNITFFSEILTIVKRSKIEKVICLGSQAEYGFMEGAISEEASTGANGAYGAVKLASLHLFRSFSEIYQTKWIWLRLFSVFGENEGSNWLIPSLAAKMQSGVEFDLTLGEQRYAYLYVKDFAEITCRILKQEIVSGIYNVSGDEPRSLKEMVESIRNIIKPDFRLNFGALAYRPNQSMYLEGDMTKLTSQIGKFNFTNFNVALLATLKGSKFI</sequence>
<dbReference type="RefSeq" id="WP_133556888.1">
    <property type="nucleotide sequence ID" value="NZ_SNWM01000003.1"/>
</dbReference>
<dbReference type="Gene3D" id="3.40.50.720">
    <property type="entry name" value="NAD(P)-binding Rossmann-like Domain"/>
    <property type="match status" value="1"/>
</dbReference>
<gene>
    <name evidence="3" type="ORF">CLV32_3074</name>
</gene>
<feature type="domain" description="NAD-dependent epimerase/dehydratase" evidence="2">
    <location>
        <begin position="4"/>
        <end position="228"/>
    </location>
</feature>
<evidence type="ECO:0000256" key="1">
    <source>
        <dbReference type="ARBA" id="ARBA00007637"/>
    </source>
</evidence>
<dbReference type="PANTHER" id="PTHR43000">
    <property type="entry name" value="DTDP-D-GLUCOSE 4,6-DEHYDRATASE-RELATED"/>
    <property type="match status" value="1"/>
</dbReference>
<dbReference type="InterPro" id="IPR001509">
    <property type="entry name" value="Epimerase_deHydtase"/>
</dbReference>